<dbReference type="InterPro" id="IPR048263">
    <property type="entry name" value="Arb2"/>
</dbReference>
<dbReference type="GO" id="GO:0031048">
    <property type="term" value="P:regulatory ncRNA-mediated heterochromatin formation"/>
    <property type="evidence" value="ECO:0007669"/>
    <property type="project" value="TreeGrafter"/>
</dbReference>
<dbReference type="Proteomes" id="UP001194746">
    <property type="component" value="Unassembled WGS sequence"/>
</dbReference>
<dbReference type="AlphaFoldDB" id="A0AAD4GWJ1"/>
<organism evidence="2 3">
    <name type="scientific">Aspergillus nanangensis</name>
    <dbReference type="NCBI Taxonomy" id="2582783"/>
    <lineage>
        <taxon>Eukaryota</taxon>
        <taxon>Fungi</taxon>
        <taxon>Dikarya</taxon>
        <taxon>Ascomycota</taxon>
        <taxon>Pezizomycotina</taxon>
        <taxon>Eurotiomycetes</taxon>
        <taxon>Eurotiomycetidae</taxon>
        <taxon>Eurotiales</taxon>
        <taxon>Aspergillaceae</taxon>
        <taxon>Aspergillus</taxon>
        <taxon>Aspergillus subgen. Circumdati</taxon>
    </lineage>
</organism>
<gene>
    <name evidence="2" type="ORF">FE257_003211</name>
</gene>
<dbReference type="PANTHER" id="PTHR21357:SF4">
    <property type="entry name" value="FAM172 FAMILY PROTEIN HOMOLOG CG10038"/>
    <property type="match status" value="1"/>
</dbReference>
<sequence length="384" mass="43113">MFVFRYEDIPADPFFPADLERLGYFVNEHDQIRMISNPDLGFQFKINKNDRWNEVQREAMNECIRNIVHERLCDLGLFPLRLPLTSRPDEPRTQIMVSRNISTASRVIIVFGEPMQDLGIFAYRSIGGEDGIESGSAVALARALHGQDPDHHGDTALILANTGQLVWHCGERKAMTLQSWIASPRPTAAHAPMTMTFRNKIPGHADWQEHVASVFDEVLAARGQLLREDVKIDIIGLADGGLGVIRYLEKNWDSWRPYISAICLSNPLHNTHVDFTEGDEMEGPSTFSFAAFVSSRCRAYVLSDQPLGFPVSSANVHGCNCYSSGEALHIECIMPKGWRHMLEWLDTAYADTNYAEAELEIREVNGDEVESVAENGGVELHDLK</sequence>
<dbReference type="EMBL" id="VCAU01000016">
    <property type="protein sequence ID" value="KAF9891730.1"/>
    <property type="molecule type" value="Genomic_DNA"/>
</dbReference>
<evidence type="ECO:0000313" key="3">
    <source>
        <dbReference type="Proteomes" id="UP001194746"/>
    </source>
</evidence>
<comment type="caution">
    <text evidence="2">The sequence shown here is derived from an EMBL/GenBank/DDBJ whole genome shotgun (WGS) entry which is preliminary data.</text>
</comment>
<reference evidence="2" key="2">
    <citation type="submission" date="2020-02" db="EMBL/GenBank/DDBJ databases">
        <authorList>
            <person name="Gilchrist C.L.M."/>
            <person name="Chooi Y.-H."/>
        </authorList>
    </citation>
    <scope>NUCLEOTIDE SEQUENCE</scope>
    <source>
        <strain evidence="2">MST-FP2251</strain>
    </source>
</reference>
<accession>A0AAD4GWJ1</accession>
<feature type="domain" description="Arb2" evidence="1">
    <location>
        <begin position="15"/>
        <end position="307"/>
    </location>
</feature>
<dbReference type="GO" id="GO:0005634">
    <property type="term" value="C:nucleus"/>
    <property type="evidence" value="ECO:0007669"/>
    <property type="project" value="TreeGrafter"/>
</dbReference>
<evidence type="ECO:0000259" key="1">
    <source>
        <dbReference type="Pfam" id="PF22749"/>
    </source>
</evidence>
<dbReference type="GO" id="GO:0035197">
    <property type="term" value="F:siRNA binding"/>
    <property type="evidence" value="ECO:0007669"/>
    <property type="project" value="TreeGrafter"/>
</dbReference>
<dbReference type="Pfam" id="PF22749">
    <property type="entry name" value="Arb2"/>
    <property type="match status" value="1"/>
</dbReference>
<proteinExistence type="predicted"/>
<dbReference type="InterPro" id="IPR053858">
    <property type="entry name" value="Arb2_dom"/>
</dbReference>
<keyword evidence="3" id="KW-1185">Reference proteome</keyword>
<reference evidence="2" key="1">
    <citation type="journal article" date="2019" name="Beilstein J. Org. Chem.">
        <title>Nanangenines: drimane sesquiterpenoids as the dominant metabolite cohort of a novel Australian fungus, Aspergillus nanangensis.</title>
        <authorList>
            <person name="Lacey H.J."/>
            <person name="Gilchrist C.L.M."/>
            <person name="Crombie A."/>
            <person name="Kalaitzis J.A."/>
            <person name="Vuong D."/>
            <person name="Rutledge P.J."/>
            <person name="Turner P."/>
            <person name="Pitt J.I."/>
            <person name="Lacey E."/>
            <person name="Chooi Y.H."/>
            <person name="Piggott A.M."/>
        </authorList>
    </citation>
    <scope>NUCLEOTIDE SEQUENCE</scope>
    <source>
        <strain evidence="2">MST-FP2251</strain>
    </source>
</reference>
<evidence type="ECO:0000313" key="2">
    <source>
        <dbReference type="EMBL" id="KAF9891730.1"/>
    </source>
</evidence>
<name>A0AAD4GWJ1_ASPNN</name>
<dbReference type="PANTHER" id="PTHR21357">
    <property type="entry name" value="FAM172 FAMILY PROTEIN HOMOLOG CG10038"/>
    <property type="match status" value="1"/>
</dbReference>
<protein>
    <recommendedName>
        <fullName evidence="1">Arb2 domain-containing protein</fullName>
    </recommendedName>
</protein>